<dbReference type="Pfam" id="PF00875">
    <property type="entry name" value="DNA_photolyase"/>
    <property type="match status" value="1"/>
</dbReference>
<organism evidence="6">
    <name type="scientific">freshwater metagenome</name>
    <dbReference type="NCBI Taxonomy" id="449393"/>
    <lineage>
        <taxon>unclassified sequences</taxon>
        <taxon>metagenomes</taxon>
        <taxon>ecological metagenomes</taxon>
    </lineage>
</organism>
<reference evidence="6" key="1">
    <citation type="submission" date="2020-05" db="EMBL/GenBank/DDBJ databases">
        <authorList>
            <person name="Chiriac C."/>
            <person name="Salcher M."/>
            <person name="Ghai R."/>
            <person name="Kavagutti S V."/>
        </authorList>
    </citation>
    <scope>NUCLEOTIDE SEQUENCE</scope>
</reference>
<dbReference type="SUPFAM" id="SSF48173">
    <property type="entry name" value="Cryptochrome/photolyase FAD-binding domain"/>
    <property type="match status" value="1"/>
</dbReference>
<sequence length="448" mass="50159">MTTGVVVFTRDLRVHDHPALAAAIREHKNIVPLFVFDDAVERADFRPANRTAFMLEALADLDASLQSRGAALIYRSGNWAEEVLALAEQVGATAIHLSEDVSGFASRRLAQLTERSRSSEIRVETHPGVMVISPGAVLPTGGDHFKVFTPYYRKWLALPWRTPIAAPKEIASIQGLDTRSAPKLEELSSGPLSPNRVTGGEGLARRLFAGWRESHLHEYESIHNDLPGNSTSHLAPYIHFGCLSPLELAASALWRDGAEAWVRQLCWRDFYHQALAARPDASWADFKHRGDHWIDDPAALNAWKEGRTGFPVVDAGMRQLKEEGFMHNRTRMIVASFLTKDLGIDWRHGARHFLEWLTDGDIANNNLNWQWTAGTGTDTNPNRIFNPTVQGQRFDPKGEYVRRYINELASIPDGSLHTLGPLERAALGYPDPIVDHHEAIAEYRLRRA</sequence>
<dbReference type="AlphaFoldDB" id="A0A6J7E5V3"/>
<proteinExistence type="predicted"/>
<protein>
    <submittedName>
        <fullName evidence="6">Unannotated protein</fullName>
    </submittedName>
</protein>
<evidence type="ECO:0000313" key="6">
    <source>
        <dbReference type="EMBL" id="CAB4876625.1"/>
    </source>
</evidence>
<accession>A0A6J7E5V3</accession>
<dbReference type="InterPro" id="IPR036134">
    <property type="entry name" value="Crypto/Photolyase_FAD-like_sf"/>
</dbReference>
<dbReference type="InterPro" id="IPR014729">
    <property type="entry name" value="Rossmann-like_a/b/a_fold"/>
</dbReference>
<dbReference type="Gene3D" id="1.25.40.80">
    <property type="match status" value="1"/>
</dbReference>
<dbReference type="InterPro" id="IPR005101">
    <property type="entry name" value="Cryptochr/Photolyase_FAD-bd"/>
</dbReference>
<name>A0A6J7E5V3_9ZZZZ</name>
<dbReference type="GO" id="GO:0009416">
    <property type="term" value="P:response to light stimulus"/>
    <property type="evidence" value="ECO:0007669"/>
    <property type="project" value="TreeGrafter"/>
</dbReference>
<dbReference type="SUPFAM" id="SSF52425">
    <property type="entry name" value="Cryptochrome/photolyase, N-terminal domain"/>
    <property type="match status" value="1"/>
</dbReference>
<dbReference type="GO" id="GO:0003677">
    <property type="term" value="F:DNA binding"/>
    <property type="evidence" value="ECO:0007669"/>
    <property type="project" value="TreeGrafter"/>
</dbReference>
<dbReference type="PRINTS" id="PR00147">
    <property type="entry name" value="DNAPHOTLYASE"/>
</dbReference>
<keyword evidence="2" id="KW-0285">Flavoprotein</keyword>
<keyword evidence="3" id="KW-0274">FAD</keyword>
<dbReference type="PROSITE" id="PS00394">
    <property type="entry name" value="DNA_PHOTOLYASES_1_1"/>
    <property type="match status" value="1"/>
</dbReference>
<evidence type="ECO:0000259" key="5">
    <source>
        <dbReference type="PROSITE" id="PS51645"/>
    </source>
</evidence>
<dbReference type="Pfam" id="PF03441">
    <property type="entry name" value="FAD_binding_7"/>
    <property type="match status" value="1"/>
</dbReference>
<dbReference type="InterPro" id="IPR006050">
    <property type="entry name" value="DNA_photolyase_N"/>
</dbReference>
<dbReference type="GO" id="GO:0071949">
    <property type="term" value="F:FAD binding"/>
    <property type="evidence" value="ECO:0007669"/>
    <property type="project" value="TreeGrafter"/>
</dbReference>
<dbReference type="GO" id="GO:0003904">
    <property type="term" value="F:deoxyribodipyrimidine photo-lyase activity"/>
    <property type="evidence" value="ECO:0007669"/>
    <property type="project" value="TreeGrafter"/>
</dbReference>
<keyword evidence="4" id="KW-0157">Chromophore</keyword>
<feature type="domain" description="Photolyase/cryptochrome alpha/beta" evidence="5">
    <location>
        <begin position="2"/>
        <end position="131"/>
    </location>
</feature>
<dbReference type="EMBL" id="CAFBLK010000225">
    <property type="protein sequence ID" value="CAB4876625.1"/>
    <property type="molecule type" value="Genomic_DNA"/>
</dbReference>
<gene>
    <name evidence="6" type="ORF">UFOPK3317_01188</name>
</gene>
<dbReference type="PROSITE" id="PS51645">
    <property type="entry name" value="PHR_CRY_ALPHA_BETA"/>
    <property type="match status" value="1"/>
</dbReference>
<dbReference type="InterPro" id="IPR002081">
    <property type="entry name" value="Cryptochrome/DNA_photolyase_1"/>
</dbReference>
<comment type="cofactor">
    <cofactor evidence="1">
        <name>FAD</name>
        <dbReference type="ChEBI" id="CHEBI:57692"/>
    </cofactor>
</comment>
<dbReference type="Gene3D" id="3.40.50.620">
    <property type="entry name" value="HUPs"/>
    <property type="match status" value="1"/>
</dbReference>
<dbReference type="GO" id="GO:0006139">
    <property type="term" value="P:nucleobase-containing compound metabolic process"/>
    <property type="evidence" value="ECO:0007669"/>
    <property type="project" value="UniProtKB-ARBA"/>
</dbReference>
<dbReference type="PANTHER" id="PTHR11455:SF9">
    <property type="entry name" value="CRYPTOCHROME CIRCADIAN CLOCK 5 ISOFORM X1"/>
    <property type="match status" value="1"/>
</dbReference>
<evidence type="ECO:0000256" key="4">
    <source>
        <dbReference type="ARBA" id="ARBA00022991"/>
    </source>
</evidence>
<evidence type="ECO:0000256" key="3">
    <source>
        <dbReference type="ARBA" id="ARBA00022827"/>
    </source>
</evidence>
<dbReference type="PANTHER" id="PTHR11455">
    <property type="entry name" value="CRYPTOCHROME"/>
    <property type="match status" value="1"/>
</dbReference>
<dbReference type="Gene3D" id="1.10.579.10">
    <property type="entry name" value="DNA Cyclobutane Dipyrimidine Photolyase, subunit A, domain 3"/>
    <property type="match status" value="1"/>
</dbReference>
<dbReference type="GO" id="GO:0006950">
    <property type="term" value="P:response to stress"/>
    <property type="evidence" value="ECO:0007669"/>
    <property type="project" value="UniProtKB-ARBA"/>
</dbReference>
<evidence type="ECO:0000256" key="1">
    <source>
        <dbReference type="ARBA" id="ARBA00001974"/>
    </source>
</evidence>
<dbReference type="InterPro" id="IPR036155">
    <property type="entry name" value="Crypto/Photolyase_N_sf"/>
</dbReference>
<dbReference type="PROSITE" id="PS00691">
    <property type="entry name" value="DNA_PHOTOLYASES_1_2"/>
    <property type="match status" value="1"/>
</dbReference>
<evidence type="ECO:0000256" key="2">
    <source>
        <dbReference type="ARBA" id="ARBA00022630"/>
    </source>
</evidence>
<dbReference type="InterPro" id="IPR018394">
    <property type="entry name" value="DNA_photolyase_1_CS_C"/>
</dbReference>